<dbReference type="EMBL" id="LT629777">
    <property type="protein sequence ID" value="SDS66723.1"/>
    <property type="molecule type" value="Genomic_DNA"/>
</dbReference>
<dbReference type="CDD" id="cd06257">
    <property type="entry name" value="DnaJ"/>
    <property type="match status" value="1"/>
</dbReference>
<keyword evidence="2" id="KW-0812">Transmembrane</keyword>
<feature type="transmembrane region" description="Helical" evidence="2">
    <location>
        <begin position="508"/>
        <end position="528"/>
    </location>
</feature>
<organism evidence="4 5">
    <name type="scientific">Pseudomonas asplenii</name>
    <dbReference type="NCBI Taxonomy" id="53407"/>
    <lineage>
        <taxon>Bacteria</taxon>
        <taxon>Pseudomonadati</taxon>
        <taxon>Pseudomonadota</taxon>
        <taxon>Gammaproteobacteria</taxon>
        <taxon>Pseudomonadales</taxon>
        <taxon>Pseudomonadaceae</taxon>
        <taxon>Pseudomonas</taxon>
    </lineage>
</organism>
<sequence length="534" mass="61920">MDCWSILQLTEDADQRSIKRSYARLLKTTRPDEDAEAFQQLRESYEQALEIARWRDEDDDAEAPRDILVAAPAERDRPASTGLLDAQPAAQLAMDRAQALVAGLTEQNLPQRWEQARQQDCAEAFQQTLLRLCFEQPGLRNTITAWAVQQLEWLTPWQAVVMTPSQEEALSNGLLQEYRQGLQDLLEAGQEREFVNRLKDYGEQPWLKVFDRRREWQPIILQLLHETRWSLPLFDRVCQLFDWDERKGNTPEPEWTWRALIERCEQEGFYQQQLAKAQIPRPWSADQLAAQLLLTPLTSKQQMALYQRFEAAEWQACQQLAETLAYQYPALLERLPEPDVFFWWKFTPRPVPSNSWSWLWAASALTLLLHFLPQLMHKVLRNDPIWITLFLAGTWALIPVWAGRFLMPRWLTLCSKFFVMDAQLSQHLLPQRINPNGYWLVLRHGVPQAILGLCFWTALGALGLATFVGVGLIGLLDQRRRGAEKPASGWKQPLQAILHWTHWSPLQLGFFVIMLAVTVTCIFAYPGFPLTRPT</sequence>
<dbReference type="Gene3D" id="1.10.287.110">
    <property type="entry name" value="DnaJ domain"/>
    <property type="match status" value="1"/>
</dbReference>
<keyword evidence="2" id="KW-0472">Membrane</keyword>
<feature type="transmembrane region" description="Helical" evidence="2">
    <location>
        <begin position="355"/>
        <end position="372"/>
    </location>
</feature>
<evidence type="ECO:0000313" key="4">
    <source>
        <dbReference type="EMBL" id="SDS66723.1"/>
    </source>
</evidence>
<feature type="domain" description="J" evidence="3">
    <location>
        <begin position="2"/>
        <end position="62"/>
    </location>
</feature>
<proteinExistence type="predicted"/>
<gene>
    <name evidence="4" type="ORF">SAMN05216598_2339</name>
</gene>
<evidence type="ECO:0000256" key="2">
    <source>
        <dbReference type="SAM" id="Phobius"/>
    </source>
</evidence>
<dbReference type="AlphaFoldDB" id="A0A1H1U2Z7"/>
<dbReference type="Proteomes" id="UP000199524">
    <property type="component" value="Chromosome I"/>
</dbReference>
<name>A0A1H1U2Z7_9PSED</name>
<dbReference type="SUPFAM" id="SSF46565">
    <property type="entry name" value="Chaperone J-domain"/>
    <property type="match status" value="1"/>
</dbReference>
<evidence type="ECO:0000256" key="1">
    <source>
        <dbReference type="ARBA" id="ARBA00023186"/>
    </source>
</evidence>
<dbReference type="InterPro" id="IPR036869">
    <property type="entry name" value="J_dom_sf"/>
</dbReference>
<evidence type="ECO:0000259" key="3">
    <source>
        <dbReference type="PROSITE" id="PS50076"/>
    </source>
</evidence>
<keyword evidence="5" id="KW-1185">Reference proteome</keyword>
<dbReference type="RefSeq" id="WP_090204909.1">
    <property type="nucleotide sequence ID" value="NZ_LT629777.1"/>
</dbReference>
<evidence type="ECO:0000313" key="5">
    <source>
        <dbReference type="Proteomes" id="UP000199524"/>
    </source>
</evidence>
<keyword evidence="2" id="KW-1133">Transmembrane helix</keyword>
<feature type="transmembrane region" description="Helical" evidence="2">
    <location>
        <begin position="449"/>
        <end position="476"/>
    </location>
</feature>
<reference evidence="5" key="1">
    <citation type="submission" date="2016-10" db="EMBL/GenBank/DDBJ databases">
        <authorList>
            <person name="Varghese N."/>
            <person name="Submissions S."/>
        </authorList>
    </citation>
    <scope>NUCLEOTIDE SEQUENCE [LARGE SCALE GENOMIC DNA]</scope>
    <source>
        <strain evidence="5">ATCC 23835</strain>
    </source>
</reference>
<dbReference type="PROSITE" id="PS50076">
    <property type="entry name" value="DNAJ_2"/>
    <property type="match status" value="1"/>
</dbReference>
<dbReference type="InterPro" id="IPR001623">
    <property type="entry name" value="DnaJ_domain"/>
</dbReference>
<dbReference type="GeneID" id="300207317"/>
<protein>
    <recommendedName>
        <fullName evidence="3">J domain-containing protein</fullName>
    </recommendedName>
</protein>
<accession>A0A1H1U2Z7</accession>
<feature type="transmembrane region" description="Helical" evidence="2">
    <location>
        <begin position="384"/>
        <end position="402"/>
    </location>
</feature>
<keyword evidence="1" id="KW-0143">Chaperone</keyword>